<organism evidence="1 2">
    <name type="scientific">Papaver atlanticum</name>
    <dbReference type="NCBI Taxonomy" id="357466"/>
    <lineage>
        <taxon>Eukaryota</taxon>
        <taxon>Viridiplantae</taxon>
        <taxon>Streptophyta</taxon>
        <taxon>Embryophyta</taxon>
        <taxon>Tracheophyta</taxon>
        <taxon>Spermatophyta</taxon>
        <taxon>Magnoliopsida</taxon>
        <taxon>Ranunculales</taxon>
        <taxon>Papaveraceae</taxon>
        <taxon>Papaveroideae</taxon>
        <taxon>Papaver</taxon>
    </lineage>
</organism>
<comment type="caution">
    <text evidence="1">The sequence shown here is derived from an EMBL/GenBank/DDBJ whole genome shotgun (WGS) entry which is preliminary data.</text>
</comment>
<reference evidence="1" key="1">
    <citation type="submission" date="2022-04" db="EMBL/GenBank/DDBJ databases">
        <title>A functionally conserved STORR gene fusion in Papaver species that diverged 16.8 million years ago.</title>
        <authorList>
            <person name="Catania T."/>
        </authorList>
    </citation>
    <scope>NUCLEOTIDE SEQUENCE</scope>
    <source>
        <strain evidence="1">S-188037</strain>
    </source>
</reference>
<proteinExistence type="predicted"/>
<evidence type="ECO:0000313" key="1">
    <source>
        <dbReference type="EMBL" id="KAI3851987.1"/>
    </source>
</evidence>
<dbReference type="Proteomes" id="UP001202328">
    <property type="component" value="Unassembled WGS sequence"/>
</dbReference>
<dbReference type="AlphaFoldDB" id="A0AAD4X7D7"/>
<protein>
    <submittedName>
        <fullName evidence="1">Uncharacterized protein</fullName>
    </submittedName>
</protein>
<evidence type="ECO:0000313" key="2">
    <source>
        <dbReference type="Proteomes" id="UP001202328"/>
    </source>
</evidence>
<keyword evidence="2" id="KW-1185">Reference proteome</keyword>
<accession>A0AAD4X7D7</accession>
<dbReference type="EMBL" id="JAJJMB010015809">
    <property type="protein sequence ID" value="KAI3851987.1"/>
    <property type="molecule type" value="Genomic_DNA"/>
</dbReference>
<gene>
    <name evidence="1" type="ORF">MKW98_019986</name>
</gene>
<sequence>MENKICQKQNDVVLLLFRKGDQVSENHKILEDAANDRKIKKTTEGEIHLDLSTQAATESFNGMTDWCARD</sequence>
<name>A0AAD4X7D7_9MAGN</name>